<evidence type="ECO:0000313" key="1">
    <source>
        <dbReference type="EMBL" id="AVM00587.1"/>
    </source>
</evidence>
<proteinExistence type="predicted"/>
<dbReference type="EMBL" id="CP027433">
    <property type="protein sequence ID" value="AVM00587.1"/>
    <property type="molecule type" value="Genomic_DNA"/>
</dbReference>
<protein>
    <recommendedName>
        <fullName evidence="3">Kinase</fullName>
    </recommendedName>
</protein>
<evidence type="ECO:0000313" key="2">
    <source>
        <dbReference type="Proteomes" id="UP000239814"/>
    </source>
</evidence>
<dbReference type="Proteomes" id="UP000239814">
    <property type="component" value="Chromosome"/>
</dbReference>
<dbReference type="RefSeq" id="WP_105942303.1">
    <property type="nucleotide sequence ID" value="NZ_CP027433.1"/>
</dbReference>
<name>A0A2S0KFX2_9ACTN</name>
<sequence length="374" mass="40410">MTVIEQALLTEALATGEALLTRRAGAQVTLTDPDDLGGTGRSTVVRARLVENPLTSGRTVVIKVIDDDAPSAPFLREVAAYRYATALPNSSRPGPQLVAVDEKARVLVLTDLGHGRGMIELLGEDRGAAARAVSAWGQALGRMHAATMGGEEDFGALLRRTAGRGPAADVDEVQRQVLAARDGAPALADRLGIALSPRLAADLDSGLCLFDAGDLRAFSPSDVGPENILINEDGVQFMDYELGAFRDASLDVAYALVTFPAYLAESAVSFREDLEKMLVDAWRSEVQGLWPVLRRDADTDRRLLDARVLWVWLSTHWMVTGGANGHDWALNTGDARVVLTRWADLVDAARRAQDAELAAAAEEMEHALRLFWFE</sequence>
<organism evidence="1 2">
    <name type="scientific">Gordonia iterans</name>
    <dbReference type="NCBI Taxonomy" id="1004901"/>
    <lineage>
        <taxon>Bacteria</taxon>
        <taxon>Bacillati</taxon>
        <taxon>Actinomycetota</taxon>
        <taxon>Actinomycetes</taxon>
        <taxon>Mycobacteriales</taxon>
        <taxon>Gordoniaceae</taxon>
        <taxon>Gordonia</taxon>
    </lineage>
</organism>
<accession>A0A2S0KFX2</accession>
<evidence type="ECO:0008006" key="3">
    <source>
        <dbReference type="Google" id="ProtNLM"/>
    </source>
</evidence>
<reference evidence="1 2" key="1">
    <citation type="submission" date="2018-03" db="EMBL/GenBank/DDBJ databases">
        <title>Characteristics and genome of n-alkane degrading marine bacteria Gordonia iterans isolated from crude oil contaminated in Tae-an, South Korea.</title>
        <authorList>
            <person name="Lee S.-S."/>
            <person name="Kim H."/>
        </authorList>
    </citation>
    <scope>NUCLEOTIDE SEQUENCE [LARGE SCALE GENOMIC DNA]</scope>
    <source>
        <strain evidence="1 2">Co17</strain>
    </source>
</reference>
<dbReference type="KEGG" id="git:C6V83_10215"/>
<keyword evidence="2" id="KW-1185">Reference proteome</keyword>
<gene>
    <name evidence="1" type="ORF">C6V83_10215</name>
</gene>
<dbReference type="InterPro" id="IPR011009">
    <property type="entry name" value="Kinase-like_dom_sf"/>
</dbReference>
<dbReference type="AlphaFoldDB" id="A0A2S0KFX2"/>
<dbReference type="OrthoDB" id="144109at2"/>
<dbReference type="SUPFAM" id="SSF56112">
    <property type="entry name" value="Protein kinase-like (PK-like)"/>
    <property type="match status" value="1"/>
</dbReference>